<dbReference type="InterPro" id="IPR013783">
    <property type="entry name" value="Ig-like_fold"/>
</dbReference>
<evidence type="ECO:0000256" key="2">
    <source>
        <dbReference type="ARBA" id="ARBA00004613"/>
    </source>
</evidence>
<evidence type="ECO:0000256" key="1">
    <source>
        <dbReference type="ARBA" id="ARBA00004251"/>
    </source>
</evidence>
<evidence type="ECO:0000256" key="10">
    <source>
        <dbReference type="ARBA" id="ARBA00023157"/>
    </source>
</evidence>
<dbReference type="InterPro" id="IPR036179">
    <property type="entry name" value="Ig-like_dom_sf"/>
</dbReference>
<organism evidence="14 15">
    <name type="scientific">Conger conger</name>
    <name type="common">Conger eel</name>
    <name type="synonym">Muraena conger</name>
    <dbReference type="NCBI Taxonomy" id="82655"/>
    <lineage>
        <taxon>Eukaryota</taxon>
        <taxon>Metazoa</taxon>
        <taxon>Chordata</taxon>
        <taxon>Craniata</taxon>
        <taxon>Vertebrata</taxon>
        <taxon>Euteleostomi</taxon>
        <taxon>Actinopterygii</taxon>
        <taxon>Neopterygii</taxon>
        <taxon>Teleostei</taxon>
        <taxon>Anguilliformes</taxon>
        <taxon>Congridae</taxon>
        <taxon>Conger</taxon>
    </lineage>
</organism>
<evidence type="ECO:0000256" key="5">
    <source>
        <dbReference type="ARBA" id="ARBA00022536"/>
    </source>
</evidence>
<keyword evidence="5" id="KW-0245">EGF-like domain</keyword>
<keyword evidence="10" id="KW-1015">Disulfide bond</keyword>
<accession>A0A9Q1D7G1</accession>
<evidence type="ECO:0000256" key="3">
    <source>
        <dbReference type="ARBA" id="ARBA00022475"/>
    </source>
</evidence>
<dbReference type="PANTHER" id="PTHR11100:SF7">
    <property type="entry name" value="PRO-NEUREGULIN-1, MEMBRANE-BOUND ISOFORM"/>
    <property type="match status" value="1"/>
</dbReference>
<evidence type="ECO:0000256" key="7">
    <source>
        <dbReference type="ARBA" id="ARBA00022989"/>
    </source>
</evidence>
<keyword evidence="4" id="KW-0964">Secreted</keyword>
<evidence type="ECO:0000256" key="4">
    <source>
        <dbReference type="ARBA" id="ARBA00022525"/>
    </source>
</evidence>
<dbReference type="GO" id="GO:0007399">
    <property type="term" value="P:nervous system development"/>
    <property type="evidence" value="ECO:0007669"/>
    <property type="project" value="InterPro"/>
</dbReference>
<reference evidence="14" key="1">
    <citation type="journal article" date="2023" name="Science">
        <title>Genome structures resolve the early diversification of teleost fishes.</title>
        <authorList>
            <person name="Parey E."/>
            <person name="Louis A."/>
            <person name="Montfort J."/>
            <person name="Bouchez O."/>
            <person name="Roques C."/>
            <person name="Iampietro C."/>
            <person name="Lluch J."/>
            <person name="Castinel A."/>
            <person name="Donnadieu C."/>
            <person name="Desvignes T."/>
            <person name="Floi Bucao C."/>
            <person name="Jouanno E."/>
            <person name="Wen M."/>
            <person name="Mejri S."/>
            <person name="Dirks R."/>
            <person name="Jansen H."/>
            <person name="Henkel C."/>
            <person name="Chen W.J."/>
            <person name="Zahm M."/>
            <person name="Cabau C."/>
            <person name="Klopp C."/>
            <person name="Thompson A.W."/>
            <person name="Robinson-Rechavi M."/>
            <person name="Braasch I."/>
            <person name="Lecointre G."/>
            <person name="Bobe J."/>
            <person name="Postlethwait J.H."/>
            <person name="Berthelot C."/>
            <person name="Roest Crollius H."/>
            <person name="Guiguen Y."/>
        </authorList>
    </citation>
    <scope>NUCLEOTIDE SEQUENCE</scope>
    <source>
        <strain evidence="14">Concon-B</strain>
    </source>
</reference>
<dbReference type="Gene3D" id="2.60.40.10">
    <property type="entry name" value="Immunoglobulins"/>
    <property type="match status" value="1"/>
</dbReference>
<dbReference type="InterPro" id="IPR007110">
    <property type="entry name" value="Ig-like_dom"/>
</dbReference>
<comment type="caution">
    <text evidence="14">The sequence shown here is derived from an EMBL/GenBank/DDBJ whole genome shotgun (WGS) entry which is preliminary data.</text>
</comment>
<name>A0A9Q1D7G1_CONCO</name>
<dbReference type="PANTHER" id="PTHR11100">
    <property type="entry name" value="HEREGULIN-NEUREGULIN FAMILY MEMBER"/>
    <property type="match status" value="1"/>
</dbReference>
<sequence length="163" mass="17834">MSDKKRGKEGKKGGNKKGNKDKTETPTSSVTGPPAAPKLKPMKSVEMADGKKNSLKCEARAANPVPKFKWYKDGKEFSGKNKPKDVKIKKRKGGMTSELRFGKAKVSDSGMYTCEAINDLGRDQITANMTVIKMNGDQPVTVWDMWLQLELRAKSGPFPPASG</sequence>
<gene>
    <name evidence="14" type="ORF">COCON_G00168990</name>
</gene>
<dbReference type="GO" id="GO:0055013">
    <property type="term" value="P:cardiac muscle cell development"/>
    <property type="evidence" value="ECO:0007669"/>
    <property type="project" value="UniProtKB-ARBA"/>
</dbReference>
<evidence type="ECO:0000256" key="6">
    <source>
        <dbReference type="ARBA" id="ARBA00022692"/>
    </source>
</evidence>
<dbReference type="InterPro" id="IPR003599">
    <property type="entry name" value="Ig_sub"/>
</dbReference>
<keyword evidence="15" id="KW-1185">Reference proteome</keyword>
<dbReference type="PROSITE" id="PS50835">
    <property type="entry name" value="IG_LIKE"/>
    <property type="match status" value="1"/>
</dbReference>
<dbReference type="FunFam" id="2.60.40.10:FF:000107">
    <property type="entry name" value="Myosin, light chain kinase a"/>
    <property type="match status" value="1"/>
</dbReference>
<dbReference type="EMBL" id="JAFJMO010000012">
    <property type="protein sequence ID" value="KAJ8261176.1"/>
    <property type="molecule type" value="Genomic_DNA"/>
</dbReference>
<dbReference type="SMART" id="SM00408">
    <property type="entry name" value="IGc2"/>
    <property type="match status" value="1"/>
</dbReference>
<evidence type="ECO:0000256" key="8">
    <source>
        <dbReference type="ARBA" id="ARBA00023030"/>
    </source>
</evidence>
<evidence type="ECO:0000313" key="14">
    <source>
        <dbReference type="EMBL" id="KAJ8261176.1"/>
    </source>
</evidence>
<dbReference type="GO" id="GO:0030296">
    <property type="term" value="F:protein tyrosine kinase activator activity"/>
    <property type="evidence" value="ECO:0007669"/>
    <property type="project" value="TreeGrafter"/>
</dbReference>
<dbReference type="Proteomes" id="UP001152803">
    <property type="component" value="Unassembled WGS sequence"/>
</dbReference>
<protein>
    <recommendedName>
        <fullName evidence="13">Ig-like domain-containing protein</fullName>
    </recommendedName>
</protein>
<evidence type="ECO:0000313" key="15">
    <source>
        <dbReference type="Proteomes" id="UP001152803"/>
    </source>
</evidence>
<dbReference type="AlphaFoldDB" id="A0A9Q1D7G1"/>
<dbReference type="GO" id="GO:0005615">
    <property type="term" value="C:extracellular space"/>
    <property type="evidence" value="ECO:0007669"/>
    <property type="project" value="TreeGrafter"/>
</dbReference>
<dbReference type="GO" id="GO:0035556">
    <property type="term" value="P:intracellular signal transduction"/>
    <property type="evidence" value="ECO:0007669"/>
    <property type="project" value="TreeGrafter"/>
</dbReference>
<dbReference type="Pfam" id="PF07679">
    <property type="entry name" value="I-set"/>
    <property type="match status" value="1"/>
</dbReference>
<dbReference type="InterPro" id="IPR040180">
    <property type="entry name" value="Neuregulin"/>
</dbReference>
<keyword evidence="3" id="KW-1003">Cell membrane</keyword>
<feature type="compositionally biased region" description="Basic and acidic residues" evidence="12">
    <location>
        <begin position="46"/>
        <end position="55"/>
    </location>
</feature>
<evidence type="ECO:0000259" key="13">
    <source>
        <dbReference type="PROSITE" id="PS50835"/>
    </source>
</evidence>
<dbReference type="OrthoDB" id="8747558at2759"/>
<keyword evidence="8" id="KW-0339">Growth factor</keyword>
<dbReference type="SMART" id="SM00409">
    <property type="entry name" value="IG"/>
    <property type="match status" value="1"/>
</dbReference>
<dbReference type="GO" id="GO:0003007">
    <property type="term" value="P:heart morphogenesis"/>
    <property type="evidence" value="ECO:0007669"/>
    <property type="project" value="UniProtKB-ARBA"/>
</dbReference>
<proteinExistence type="predicted"/>
<keyword evidence="7" id="KW-1133">Transmembrane helix</keyword>
<feature type="domain" description="Ig-like" evidence="13">
    <location>
        <begin position="37"/>
        <end position="130"/>
    </location>
</feature>
<feature type="compositionally biased region" description="Basic and acidic residues" evidence="12">
    <location>
        <begin position="1"/>
        <end position="24"/>
    </location>
</feature>
<keyword evidence="9" id="KW-0472">Membrane</keyword>
<dbReference type="SUPFAM" id="SSF48726">
    <property type="entry name" value="Immunoglobulin"/>
    <property type="match status" value="1"/>
</dbReference>
<dbReference type="GO" id="GO:0045499">
    <property type="term" value="F:chemorepellent activity"/>
    <property type="evidence" value="ECO:0007669"/>
    <property type="project" value="TreeGrafter"/>
</dbReference>
<feature type="region of interest" description="Disordered" evidence="12">
    <location>
        <begin position="1"/>
        <end position="55"/>
    </location>
</feature>
<dbReference type="GO" id="GO:0005886">
    <property type="term" value="C:plasma membrane"/>
    <property type="evidence" value="ECO:0007669"/>
    <property type="project" value="UniProtKB-SubCell"/>
</dbReference>
<evidence type="ECO:0000256" key="12">
    <source>
        <dbReference type="SAM" id="MobiDB-lite"/>
    </source>
</evidence>
<dbReference type="InterPro" id="IPR003598">
    <property type="entry name" value="Ig_sub2"/>
</dbReference>
<evidence type="ECO:0000256" key="9">
    <source>
        <dbReference type="ARBA" id="ARBA00023136"/>
    </source>
</evidence>
<comment type="subcellular location">
    <subcellularLocation>
        <location evidence="1">Cell membrane</location>
        <topology evidence="1">Single-pass type I membrane protein</topology>
    </subcellularLocation>
    <subcellularLocation>
        <location evidence="2">Secreted</location>
    </subcellularLocation>
</comment>
<keyword evidence="6" id="KW-0812">Transmembrane</keyword>
<dbReference type="GO" id="GO:0008083">
    <property type="term" value="F:growth factor activity"/>
    <property type="evidence" value="ECO:0007669"/>
    <property type="project" value="UniProtKB-KW"/>
</dbReference>
<evidence type="ECO:0000256" key="11">
    <source>
        <dbReference type="ARBA" id="ARBA00023319"/>
    </source>
</evidence>
<keyword evidence="11" id="KW-0393">Immunoglobulin domain</keyword>
<dbReference type="InterPro" id="IPR013098">
    <property type="entry name" value="Ig_I-set"/>
</dbReference>